<feature type="compositionally biased region" description="Low complexity" evidence="2">
    <location>
        <begin position="459"/>
        <end position="475"/>
    </location>
</feature>
<feature type="region of interest" description="Disordered" evidence="2">
    <location>
        <begin position="359"/>
        <end position="498"/>
    </location>
</feature>
<evidence type="ECO:0000313" key="4">
    <source>
        <dbReference type="Proteomes" id="UP001362999"/>
    </source>
</evidence>
<evidence type="ECO:0000313" key="3">
    <source>
        <dbReference type="EMBL" id="KAK7012744.1"/>
    </source>
</evidence>
<dbReference type="AlphaFoldDB" id="A0AAW0AJ02"/>
<evidence type="ECO:0000256" key="2">
    <source>
        <dbReference type="SAM" id="MobiDB-lite"/>
    </source>
</evidence>
<feature type="compositionally biased region" description="Basic residues" evidence="2">
    <location>
        <begin position="12"/>
        <end position="22"/>
    </location>
</feature>
<dbReference type="EMBL" id="JAWWNJ010000063">
    <property type="protein sequence ID" value="KAK7012744.1"/>
    <property type="molecule type" value="Genomic_DNA"/>
</dbReference>
<accession>A0AAW0AJ02</accession>
<evidence type="ECO:0000256" key="1">
    <source>
        <dbReference type="SAM" id="Coils"/>
    </source>
</evidence>
<keyword evidence="4" id="KW-1185">Reference proteome</keyword>
<gene>
    <name evidence="3" type="ORF">R3P38DRAFT_3208578</name>
</gene>
<proteinExistence type="predicted"/>
<feature type="region of interest" description="Disordered" evidence="2">
    <location>
        <begin position="568"/>
        <end position="596"/>
    </location>
</feature>
<organism evidence="3 4">
    <name type="scientific">Favolaschia claudopus</name>
    <dbReference type="NCBI Taxonomy" id="2862362"/>
    <lineage>
        <taxon>Eukaryota</taxon>
        <taxon>Fungi</taxon>
        <taxon>Dikarya</taxon>
        <taxon>Basidiomycota</taxon>
        <taxon>Agaricomycotina</taxon>
        <taxon>Agaricomycetes</taxon>
        <taxon>Agaricomycetidae</taxon>
        <taxon>Agaricales</taxon>
        <taxon>Marasmiineae</taxon>
        <taxon>Mycenaceae</taxon>
        <taxon>Favolaschia</taxon>
    </lineage>
</organism>
<feature type="coiled-coil region" evidence="1">
    <location>
        <begin position="220"/>
        <end position="249"/>
    </location>
</feature>
<feature type="compositionally biased region" description="Basic and acidic residues" evidence="2">
    <location>
        <begin position="1"/>
        <end position="11"/>
    </location>
</feature>
<feature type="compositionally biased region" description="Pro residues" evidence="2">
    <location>
        <begin position="440"/>
        <end position="455"/>
    </location>
</feature>
<feature type="compositionally biased region" description="Acidic residues" evidence="2">
    <location>
        <begin position="370"/>
        <end position="395"/>
    </location>
</feature>
<name>A0AAW0AJ02_9AGAR</name>
<comment type="caution">
    <text evidence="3">The sequence shown here is derived from an EMBL/GenBank/DDBJ whole genome shotgun (WGS) entry which is preliminary data.</text>
</comment>
<protein>
    <submittedName>
        <fullName evidence="3">Uncharacterized protein</fullName>
    </submittedName>
</protein>
<sequence length="818" mass="89542">MARMPRKDQSKRQRKRVAKEKRKNLKLWAEGARESVLKPHIDGYQKAMDKGWRHERKYWKKVCREFHARIDWRTKDHEEPTIREWNEASTIEEEELSPEEEALRSERVATLNARMRRWFVYRVRKLRKRQRTSGIDPLRDPYAILLAKLSGLTAPPKARQAYQQYMREEYSSKIAPQVAEDWQKELASRAGSMSVGDDPKSREPKAGFRAAVARKMFAALPNAEQQAYAARAKAEAAEAKQAYVQALKDPPSQSPEARQKCIDSASEFVAPILRGINAATGLHATLIMGGPIPEFGGELRTVHVSYGQNHTAAADHWPQWDKNRFSDQVLQFMIEYLGTAYTHDERAKAALGSAASLADAPYTMSQEPGSDSESDSGSDSDSSDSDSDESVDSDADQPPRKKRKTSGKRAEKPSPPVRTVSNGVQPAAAVSTVPSEPHSSPSPPPDDSVPPPEPAQHPSVSEIGAASAAATALSSPTRRPLASTGNDIDTGKQAPKQHVGHGWFMDENERQQNVARNQLLFQQLKENFDQNLGPLRQELKGVAEAEAGEEDAAGPGGDDGMQVDVEGVVRDDAGGGGNRGDSGSGAGGEASGSGSGAVVSAVGEVLGTSEADGHHANDGGDDIDTVAGAPPISSAAQRAIGDRNVIPPPTVISPASEFVPCPSAAPKWFVDAHRLMTHDDLGCHYHALVAAWTRMEKASRFEHGPTKLPHKLRPQQVSTWITSGRRAAPPAVQNPADYAVIWQAWWDSLQPSWRSRDGDGRWSIVDGYGMAGREWGPLYHWGANGVLSVRERWEIAVGDAVWMFEGMATYYEMFKGKF</sequence>
<feature type="region of interest" description="Disordered" evidence="2">
    <location>
        <begin position="1"/>
        <end position="22"/>
    </location>
</feature>
<feature type="compositionally biased region" description="Gly residues" evidence="2">
    <location>
        <begin position="574"/>
        <end position="595"/>
    </location>
</feature>
<dbReference type="Proteomes" id="UP001362999">
    <property type="component" value="Unassembled WGS sequence"/>
</dbReference>
<keyword evidence="1" id="KW-0175">Coiled coil</keyword>
<reference evidence="3 4" key="1">
    <citation type="journal article" date="2024" name="J Genomics">
        <title>Draft genome sequencing and assembly of Favolaschia claudopus CIRM-BRFM 2984 isolated from oak limbs.</title>
        <authorList>
            <person name="Navarro D."/>
            <person name="Drula E."/>
            <person name="Chaduli D."/>
            <person name="Cazenave R."/>
            <person name="Ahrendt S."/>
            <person name="Wang J."/>
            <person name="Lipzen A."/>
            <person name="Daum C."/>
            <person name="Barry K."/>
            <person name="Grigoriev I.V."/>
            <person name="Favel A."/>
            <person name="Rosso M.N."/>
            <person name="Martin F."/>
        </authorList>
    </citation>
    <scope>NUCLEOTIDE SEQUENCE [LARGE SCALE GENOMIC DNA]</scope>
    <source>
        <strain evidence="3 4">CIRM-BRFM 2984</strain>
    </source>
</reference>